<dbReference type="Proteomes" id="UP000184498">
    <property type="component" value="Unassembled WGS sequence"/>
</dbReference>
<dbReference type="Gene3D" id="2.60.120.1130">
    <property type="match status" value="1"/>
</dbReference>
<dbReference type="OrthoDB" id="98874at2"/>
<reference evidence="3" key="1">
    <citation type="submission" date="2016-11" db="EMBL/GenBank/DDBJ databases">
        <authorList>
            <person name="Varghese N."/>
            <person name="Submissions S."/>
        </authorList>
    </citation>
    <scope>NUCLEOTIDE SEQUENCE [LARGE SCALE GENOMIC DNA]</scope>
    <source>
        <strain evidence="3">DSM 18016</strain>
    </source>
</reference>
<evidence type="ECO:0000259" key="1">
    <source>
        <dbReference type="Pfam" id="PF01841"/>
    </source>
</evidence>
<dbReference type="STRING" id="216903.SAMN05444371_0781"/>
<evidence type="ECO:0000313" key="3">
    <source>
        <dbReference type="Proteomes" id="UP000184498"/>
    </source>
</evidence>
<dbReference type="SUPFAM" id="SSF54001">
    <property type="entry name" value="Cysteine proteinases"/>
    <property type="match status" value="1"/>
</dbReference>
<gene>
    <name evidence="2" type="ORF">SAMN05444371_0781</name>
</gene>
<name>A0A1M6P0E5_9FLAO</name>
<sequence length="656" mass="75382">MKIKILQILLTCAILPIFGQYKFLDIPKLDNNDLKAASYAKNPSEAAEILYKSYHYYITDGQLNLDVVSRVKIYKKDQAEKFLNQEIYTYDGKNNKSEKVTSLKVVTYNLVNDKVETTTVEKNSKYKSKDSKNYTVTKFAFENVKDGSVLEYKYSVLSPFVWSVDRITVEDNVPTRRFDYVLDFPKYLGFNIDYKGSLTPKNRDVADKNIYGGEYYTYRFGYENIPPYRDEKYVHNLDNYRTSIRAELNSTNITRTPGAYDYADLGGFKSYAVSWTDIRKQLYESEYFGDQLKKKSLVKELLPADIKNITSAEEKAAAILKFVQKNYTWNNYYTVGAEEGKGIRNLLETKVGSSGEINILLIMLMRSAGLDAQPVVLSTIGRGHLMDYSPSLNQLNYVLALLDIGGKAVIYDATSKMTLPNLIRPAALNYSGYLMTEKEAKKVNIFCPGKSTTYLTVDARLNPDGTMEGSFSDKDTMLYAMMNNEKYDEDKAAYQKEYYKDRYTFPFTNIKTELLDNNDFQTSFEFDSDSFVDGIGGKLVFNPLLFLYNKSHQFDQSDERRSPIELYTGYDKIKKVTVTLPDGYTFENIPKSKKFRTEDNAIQYIYKVTQEGNKLTLETTTTVEDPVYPKDYYPAFKQIFDNITKMEGQVVTAVKK</sequence>
<evidence type="ECO:0000313" key="2">
    <source>
        <dbReference type="EMBL" id="SHK01391.1"/>
    </source>
</evidence>
<dbReference type="Gene3D" id="3.10.620.30">
    <property type="match status" value="1"/>
</dbReference>
<dbReference type="RefSeq" id="WP_072996513.1">
    <property type="nucleotide sequence ID" value="NZ_FRAM01000001.1"/>
</dbReference>
<accession>A0A1M6P0E5</accession>
<organism evidence="2 3">
    <name type="scientific">Epilithonimonas mollis</name>
    <dbReference type="NCBI Taxonomy" id="216903"/>
    <lineage>
        <taxon>Bacteria</taxon>
        <taxon>Pseudomonadati</taxon>
        <taxon>Bacteroidota</taxon>
        <taxon>Flavobacteriia</taxon>
        <taxon>Flavobacteriales</taxon>
        <taxon>Weeksellaceae</taxon>
        <taxon>Chryseobacterium group</taxon>
        <taxon>Epilithonimonas</taxon>
    </lineage>
</organism>
<keyword evidence="3" id="KW-1185">Reference proteome</keyword>
<proteinExistence type="predicted"/>
<dbReference type="EMBL" id="FRAM01000001">
    <property type="protein sequence ID" value="SHK01391.1"/>
    <property type="molecule type" value="Genomic_DNA"/>
</dbReference>
<feature type="domain" description="Transglutaminase-like" evidence="1">
    <location>
        <begin position="306"/>
        <end position="376"/>
    </location>
</feature>
<dbReference type="InterPro" id="IPR038765">
    <property type="entry name" value="Papain-like_cys_pep_sf"/>
</dbReference>
<protein>
    <submittedName>
        <fullName evidence="2">Transglutaminase-like superfamily protein</fullName>
    </submittedName>
</protein>
<dbReference type="Gene3D" id="2.60.40.3140">
    <property type="match status" value="1"/>
</dbReference>
<dbReference type="Pfam" id="PF01841">
    <property type="entry name" value="Transglut_core"/>
    <property type="match status" value="1"/>
</dbReference>
<dbReference type="InterPro" id="IPR002931">
    <property type="entry name" value="Transglutaminase-like"/>
</dbReference>
<dbReference type="AlphaFoldDB" id="A0A1M6P0E5"/>